<gene>
    <name evidence="1" type="ORF">LCGC14_2046270</name>
</gene>
<protein>
    <submittedName>
        <fullName evidence="1">Uncharacterized protein</fullName>
    </submittedName>
</protein>
<name>A0A0F9EQC6_9ZZZZ</name>
<sequence>MKITFEEYKKAIDNFLLRKVGLSSDDLPDICYRDNYDMNVSVARTARQAIENCGY</sequence>
<dbReference type="AlphaFoldDB" id="A0A0F9EQC6"/>
<reference evidence="1" key="1">
    <citation type="journal article" date="2015" name="Nature">
        <title>Complex archaea that bridge the gap between prokaryotes and eukaryotes.</title>
        <authorList>
            <person name="Spang A."/>
            <person name="Saw J.H."/>
            <person name="Jorgensen S.L."/>
            <person name="Zaremba-Niedzwiedzka K."/>
            <person name="Martijn J."/>
            <person name="Lind A.E."/>
            <person name="van Eijk R."/>
            <person name="Schleper C."/>
            <person name="Guy L."/>
            <person name="Ettema T.J."/>
        </authorList>
    </citation>
    <scope>NUCLEOTIDE SEQUENCE</scope>
</reference>
<proteinExistence type="predicted"/>
<dbReference type="EMBL" id="LAZR01024090">
    <property type="protein sequence ID" value="KKL76298.1"/>
    <property type="molecule type" value="Genomic_DNA"/>
</dbReference>
<organism evidence="1">
    <name type="scientific">marine sediment metagenome</name>
    <dbReference type="NCBI Taxonomy" id="412755"/>
    <lineage>
        <taxon>unclassified sequences</taxon>
        <taxon>metagenomes</taxon>
        <taxon>ecological metagenomes</taxon>
    </lineage>
</organism>
<comment type="caution">
    <text evidence="1">The sequence shown here is derived from an EMBL/GenBank/DDBJ whole genome shotgun (WGS) entry which is preliminary data.</text>
</comment>
<evidence type="ECO:0000313" key="1">
    <source>
        <dbReference type="EMBL" id="KKL76298.1"/>
    </source>
</evidence>
<accession>A0A0F9EQC6</accession>